<dbReference type="WBParaSite" id="HCON_00142390-00001">
    <property type="protein sequence ID" value="HCON_00142390-00001"/>
    <property type="gene ID" value="HCON_00142390"/>
</dbReference>
<organism evidence="1 2">
    <name type="scientific">Haemonchus contortus</name>
    <name type="common">Barber pole worm</name>
    <dbReference type="NCBI Taxonomy" id="6289"/>
    <lineage>
        <taxon>Eukaryota</taxon>
        <taxon>Metazoa</taxon>
        <taxon>Ecdysozoa</taxon>
        <taxon>Nematoda</taxon>
        <taxon>Chromadorea</taxon>
        <taxon>Rhabditida</taxon>
        <taxon>Rhabditina</taxon>
        <taxon>Rhabditomorpha</taxon>
        <taxon>Strongyloidea</taxon>
        <taxon>Trichostrongylidae</taxon>
        <taxon>Haemonchus</taxon>
    </lineage>
</organism>
<evidence type="ECO:0000313" key="2">
    <source>
        <dbReference type="WBParaSite" id="HCON_00142390-00001"/>
    </source>
</evidence>
<proteinExistence type="predicted"/>
<keyword evidence="1" id="KW-1185">Reference proteome</keyword>
<protein>
    <submittedName>
        <fullName evidence="2">Uncharacterized protein</fullName>
    </submittedName>
</protein>
<dbReference type="AlphaFoldDB" id="A0A7I4YUL5"/>
<sequence length="80" mass="9086">MNRTKTGLSKQEHRGQDGTLLMEGEAAGPVCRNYNGAKKEESLALSCRLDWCMYEIVSIFDEIRSDEYFAFLSAKLESFV</sequence>
<dbReference type="Proteomes" id="UP000025227">
    <property type="component" value="Unplaced"/>
</dbReference>
<evidence type="ECO:0000313" key="1">
    <source>
        <dbReference type="Proteomes" id="UP000025227"/>
    </source>
</evidence>
<reference evidence="2" key="1">
    <citation type="submission" date="2020-12" db="UniProtKB">
        <authorList>
            <consortium name="WormBaseParasite"/>
        </authorList>
    </citation>
    <scope>IDENTIFICATION</scope>
    <source>
        <strain evidence="2">MHco3</strain>
    </source>
</reference>
<name>A0A7I4YUL5_HAECO</name>
<accession>A0A7I4YUL5</accession>